<dbReference type="EMBL" id="FNPR01000002">
    <property type="protein sequence ID" value="SDY53708.1"/>
    <property type="molecule type" value="Genomic_DNA"/>
</dbReference>
<sequence length="504" mass="53127">MRIKLAFCLFLGALPLKAEAPLSAIEWLTETTPVRIAPENVTEPPVSASASAPDVSVKSIGEAGDIVAVGLLGSAVTGLPESLWARSDAADLTRAIATADFRSITALQRLLYTLLLAESVPPKGASAEAFLTTRADTLRAFGAIEPAEALVEGLPLASPEHFALWFDLTLLAGLEDKACTLLNAKRGLSSDYAAQIFCALRGEDWEGAAFLFDTADALGLLSNTERRLLLAFLDPEYAEDAPSLAPPRDISPLEFRLYEAVGNALPTASLPVAFAVTDLRELAGWKAQLEAAERLVRNGALSANVLLGLYTERKPSASGGVWERARAVQRLEAALEDGTPDVLSAALVAVQDELGAYGLTPLLAEIYVPELVGATLTPEGELLRFHLTLLSADYEAARPAADMQSMFLASLAVGAPEGAAALSDPLAVAIEEGFSTAEASAALRALLDEGKLGEAILFASKQMTSGLGGDLSALKSGIAGLRQMGLEDVVRRASLQMMLMKRQF</sequence>
<name>A0A1H3KPP2_9RHOB</name>
<evidence type="ECO:0000313" key="2">
    <source>
        <dbReference type="EMBL" id="SDY53708.1"/>
    </source>
</evidence>
<dbReference type="Proteomes" id="UP000199026">
    <property type="component" value="Unassembled WGS sequence"/>
</dbReference>
<organism evidence="2 3">
    <name type="scientific">Lentibacter algarum</name>
    <dbReference type="NCBI Taxonomy" id="576131"/>
    <lineage>
        <taxon>Bacteria</taxon>
        <taxon>Pseudomonadati</taxon>
        <taxon>Pseudomonadota</taxon>
        <taxon>Alphaproteobacteria</taxon>
        <taxon>Rhodobacterales</taxon>
        <taxon>Roseobacteraceae</taxon>
        <taxon>Lentibacter</taxon>
    </lineage>
</organism>
<reference evidence="2 3" key="1">
    <citation type="submission" date="2016-10" db="EMBL/GenBank/DDBJ databases">
        <authorList>
            <person name="de Groot N.N."/>
        </authorList>
    </citation>
    <scope>NUCLEOTIDE SEQUENCE [LARGE SCALE GENOMIC DNA]</scope>
    <source>
        <strain evidence="2 3">DSM 24677</strain>
    </source>
</reference>
<gene>
    <name evidence="2" type="ORF">SAMN05444486_102656</name>
</gene>
<keyword evidence="3" id="KW-1185">Reference proteome</keyword>
<dbReference type="AlphaFoldDB" id="A0A1H3KPP2"/>
<feature type="signal peptide" evidence="1">
    <location>
        <begin position="1"/>
        <end position="20"/>
    </location>
</feature>
<dbReference type="GeneID" id="78124718"/>
<feature type="chain" id="PRO_5011592828" description="Chemotaxis protein MotC" evidence="1">
    <location>
        <begin position="21"/>
        <end position="504"/>
    </location>
</feature>
<dbReference type="RefSeq" id="WP_089890742.1">
    <property type="nucleotide sequence ID" value="NZ_CALJFH010000012.1"/>
</dbReference>
<evidence type="ECO:0000313" key="3">
    <source>
        <dbReference type="Proteomes" id="UP000199026"/>
    </source>
</evidence>
<dbReference type="STRING" id="576131.SAMN05444486_102656"/>
<evidence type="ECO:0008006" key="4">
    <source>
        <dbReference type="Google" id="ProtNLM"/>
    </source>
</evidence>
<protein>
    <recommendedName>
        <fullName evidence="4">Chemotaxis protein MotC</fullName>
    </recommendedName>
</protein>
<evidence type="ECO:0000256" key="1">
    <source>
        <dbReference type="SAM" id="SignalP"/>
    </source>
</evidence>
<dbReference type="OrthoDB" id="7929427at2"/>
<proteinExistence type="predicted"/>
<keyword evidence="1" id="KW-0732">Signal</keyword>
<accession>A0A1H3KPP2</accession>